<dbReference type="EMBL" id="FQUH01000022">
    <property type="protein sequence ID" value="SHF96343.1"/>
    <property type="molecule type" value="Genomic_DNA"/>
</dbReference>
<dbReference type="RefSeq" id="WP_131814945.1">
    <property type="nucleotide sequence ID" value="NZ_FQUH01000022.1"/>
</dbReference>
<proteinExistence type="predicted"/>
<reference evidence="2" key="1">
    <citation type="submission" date="2016-11" db="EMBL/GenBank/DDBJ databases">
        <authorList>
            <person name="Varghese N."/>
            <person name="Submissions S."/>
        </authorList>
    </citation>
    <scope>NUCLEOTIDE SEQUENCE [LARGE SCALE GENOMIC DNA]</scope>
    <source>
        <strain evidence="2">DSM 21264</strain>
    </source>
</reference>
<accession>A0A1M5FY06</accession>
<name>A0A1M5FY06_VIBGA</name>
<dbReference type="AlphaFoldDB" id="A0A1M5FY06"/>
<evidence type="ECO:0000313" key="1">
    <source>
        <dbReference type="EMBL" id="SHF96343.1"/>
    </source>
</evidence>
<sequence length="78" mass="8751">MDDFSGLPEQDANQFDPDYVCRTQTLGILGYFFGREKVPGAQTSILRALIKPERPKLQFNILPFQSSAPKGMTRCVSL</sequence>
<organism evidence="1 2">
    <name type="scientific">Vibrio gazogenes DSM 21264 = NBRC 103151</name>
    <dbReference type="NCBI Taxonomy" id="1123492"/>
    <lineage>
        <taxon>Bacteria</taxon>
        <taxon>Pseudomonadati</taxon>
        <taxon>Pseudomonadota</taxon>
        <taxon>Gammaproteobacteria</taxon>
        <taxon>Vibrionales</taxon>
        <taxon>Vibrionaceae</taxon>
        <taxon>Vibrio</taxon>
    </lineage>
</organism>
<protein>
    <submittedName>
        <fullName evidence="1">Uncharacterized protein</fullName>
    </submittedName>
</protein>
<dbReference type="Proteomes" id="UP000184159">
    <property type="component" value="Unassembled WGS sequence"/>
</dbReference>
<keyword evidence="2" id="KW-1185">Reference proteome</keyword>
<gene>
    <name evidence="1" type="ORF">SAMN02745781_03615</name>
</gene>
<evidence type="ECO:0000313" key="2">
    <source>
        <dbReference type="Proteomes" id="UP000184159"/>
    </source>
</evidence>